<comment type="caution">
    <text evidence="4">The sequence shown here is derived from an EMBL/GenBank/DDBJ whole genome shotgun (WGS) entry which is preliminary data.</text>
</comment>
<proteinExistence type="predicted"/>
<dbReference type="PANTHER" id="PTHR28190:SF1">
    <property type="entry name" value="NUCLEAR MIGRATION PROTEIN NUM1"/>
    <property type="match status" value="1"/>
</dbReference>
<dbReference type="SMART" id="SM00233">
    <property type="entry name" value="PH"/>
    <property type="match status" value="1"/>
</dbReference>
<dbReference type="InterPro" id="IPR053005">
    <property type="entry name" value="Nuclear_Pos-Cytoskel_Interact"/>
</dbReference>
<dbReference type="PANTHER" id="PTHR28190">
    <property type="entry name" value="NUCLEAR MIGRATION PROTEIN NUM1"/>
    <property type="match status" value="1"/>
</dbReference>
<evidence type="ECO:0000313" key="4">
    <source>
        <dbReference type="EMBL" id="ONH73888.1"/>
    </source>
</evidence>
<protein>
    <submittedName>
        <fullName evidence="4">Nuclear migration protein NUM1</fullName>
    </submittedName>
</protein>
<dbReference type="Pfam" id="PF12814">
    <property type="entry name" value="Mcp5_PH"/>
    <property type="match status" value="1"/>
</dbReference>
<evidence type="ECO:0000256" key="2">
    <source>
        <dbReference type="SAM" id="MobiDB-lite"/>
    </source>
</evidence>
<keyword evidence="1" id="KW-0175">Coiled coil</keyword>
<feature type="coiled-coil region" evidence="1">
    <location>
        <begin position="707"/>
        <end position="766"/>
    </location>
</feature>
<feature type="compositionally biased region" description="Basic and acidic residues" evidence="2">
    <location>
        <begin position="333"/>
        <end position="349"/>
    </location>
</feature>
<dbReference type="EMBL" id="MQVM01000012">
    <property type="protein sequence ID" value="ONH73888.1"/>
    <property type="molecule type" value="Genomic_DNA"/>
</dbReference>
<feature type="coiled-coil region" evidence="1">
    <location>
        <begin position="1123"/>
        <end position="1185"/>
    </location>
</feature>
<dbReference type="CDD" id="cd13365">
    <property type="entry name" value="PH_PLC_plant-like"/>
    <property type="match status" value="1"/>
</dbReference>
<feature type="coiled-coil region" evidence="1">
    <location>
        <begin position="2350"/>
        <end position="2377"/>
    </location>
</feature>
<feature type="domain" description="PH" evidence="3">
    <location>
        <begin position="2795"/>
        <end position="2908"/>
    </location>
</feature>
<dbReference type="SUPFAM" id="SSF57997">
    <property type="entry name" value="Tropomyosin"/>
    <property type="match status" value="1"/>
</dbReference>
<dbReference type="GO" id="GO:0005938">
    <property type="term" value="C:cell cortex"/>
    <property type="evidence" value="ECO:0007669"/>
    <property type="project" value="InterPro"/>
</dbReference>
<feature type="coiled-coil region" evidence="1">
    <location>
        <begin position="108"/>
        <end position="251"/>
    </location>
</feature>
<sequence>MSQFDDLLEDWSETPLDSNSSHIPNSGSAGIPESMDLKNQLLQLQQKLNLSDIKPVRTPNGVDPEIHLPPTLSNTMATTTHDNDKSVDFLGDLSDSLLMESRRLNYENKQYKIKVKELSESNSMMKKELNNLNLLNDQLSKREENQTDKIWKLESDLESLQLSLEKSNNELKKVQSENLASKSSIESLKNAIDNLKLEKQQLLDSTNSTIAKLNSQLYEYKESNDSLNDENDILHKNILALKAEVEELKLSADKNPNPVEEETSFSEFDDSIVLDPVPAFLTKDASDLDSKTLKKNINIIHRQMLKLKNQNSKMRLELRKAKLQSPIHGSQVQDDHINPDDSWTKFNDDSFAKKNVPELSYNADSENENDDDNNNNINTSFLSDLSELDGSSPVSSRKVSMAQIKSYMLIVPKTTLDTNPNITAEQIDFSKFKTLKLPENTVTSLLSCSEIVDNDGSDFASSENLQLIPLSLIDNLNDELNSLNMVVNTNPDKPQLSTPNISDTICKLKELRNEILEKFVLLPKTKHADILLEINNLNTEIRKANALNDEQLSQITSLRDQLNDPPLDLLKSKSESLDHIVIPKEKHNDIISKVGALENELETKSKLLDKLNSELFKLQEFNESPDIEYLKNKSLGHMHKLVSDSEYSELLKKISNLEYEIELKSESLSKLDGELSELRKDYESPDINYLKLKASAFDHSLIPQQKYSELLEKYSSLENEISTKTKTITSLESELNETTKKLNNEIKHKESLLEDTTAKLEKLKAQLEEPDLKFIKDKSEIHDHIAIPSAEHRGLLSEKIKLESEVGEKTALLDKMEGELESLKFKNNKLLELNRSISENVEISQAETKKFALDIEQLKKQLEEPSLTYIMTKSKSLNHVVLSDSEHAQISTDIKLAKKKIQELEDKYNDKVDCFEKLDSQLKKTNKSLESTASELDELKKRYENPTASYICSKAPDNGLVAIESENYRSTLLNVENLENKLNEVTSTASRLSEEFKCITSEKEKLEQMIHQPELEYIHEKAAILKHAVLPEDELAEMNSKLTVLEAKLEEKISRLDELQREKDSVDSRLQETLEELTDSQVKFHDLQDEFNKLQKLYNSPTVDYLKLKALSLNMVPVSTEELEKMKREVAKGDKTIEKLSLDIKSLEGEVLKLTVVLSEKEIEYNVLEKEFQKLTQERKGLLAKLDSPDAEFIKSKASLHKLQVISMAQHNSMVSELKTKTDKLEKMKRLKTDLDSKHKQIESLLKSQEELCEKIEKATSNLTSMEKELQTKEFEVNLLQKQVDSPTLDYIKEKASVYKHSLLPLSEVESLKKQIQETQESLINKERELEAIKKIKEDLEIQGSKSVSLELHESTQEDLHVTKRELDDQKQLLNEHKQRIDKLREVENLLVEKESEMVKLKTISSELSCKLEELDLARSEIKDLKNKNKELDEKRKEIESMKKSQNDLQSKIDSLLLKEKELESALENLKSKDSQLKELESAYEAPEFAYLQEKAKSIGYLPIPIAEHNENLRKSDELKAVKSEMRELSNEVIALTSANKSLNETNTKLKSDLTELSVLKDSLESPDLEYLKEKSKKAGLIPLPIDDYDVLNDRLSTMSSEIKTLKSKLDASLAEKSDINEELKKLQHIQANPSMEYLKSKSASLGIIPIPIVEHTSLKSDLKRKNILVKENKQQLEEIKSLKAEISEKKAKLKETIDQLENLEKLRDNPNIEYLESKLDTLSYAAIKKNDLKLLETSKAEALKMVDSLKEKLSDVEFQLIEKESLLDELHRKVEKERKTHERELTEVKSKLALMELNYDNLKSENEVKEGKIEDLTKTVEEVEKSKLTLELQLRELQKQIEASTEAQNTAENKITTLTENINQKELQVQELKSQVESLKRDNKKYESINEEIKEVTSTLNNDLDCLKKKCELLETEKARYIQACSEFESTISDLKSVSESHEAEKERYREAKSELEISISGLKERCTLHEQSKNNAEEAIASLESELSKLRTELELHVKSKITSSNTIEEMESEICQLKSDIEVQSKSNTELEATVEKLEFEVKRLTEEADVLVQDKRAAQETKADLETEITKLKAQIESHEEEKRILNENIGQLLCEIRKLNEDVSDHEVQKGVASDKIVQSESQIDILRKELRSHQKEKELADAQIISLESKVASLKNEMSEHLGSKDQLASRIAQLESELSSMKGYVVDLEQKKDGMEKEISDLNAESEKVHNPFDKIQSAVNLEDYQKGMNMQKSSSIATVTSENVKNIENQPIELLISAISEAGYTVLSQLELENLLKSRTGEKRTTDLADISHEIENIESDIESKKSILAEMRSRRNSFASSASSIQTTASIPVENILSQKEAKLSEKIKEISASLSDLKAKKEKIQKQSYRLSDVSIEVPSQGLSVKLNKKISKLDSEIQLKEVELQSQQSALAAVRAYLDKSRDLDLPPITTPLHDETEKLESEIKELQQKYSEKKADMEKLKISLLQSDEPTILAKRLSFLGYNVTSPSGESLILEEIKLNGLTHHVRSIIMGKCFDKKNGCFNADQFLEENNLKIMGLQEVERMKNAAMFNIADIPLEDLKNRIKESGYTVVENKDWEELTEKSEEAKMPDFLDHSTLAEYASKLNLSLLSAEDVSRLKQRTITSRELANKANELNLVLLNEDEVKMLKANEPLTKENIVEKAKEFDLLCIPKSQFVATTVSRTPDIPNVTVLPNSYYKILTKSHEWYKKNKNTALKSVSQPPTIAENATLDIPEQFNPQQFAQPPGPGNTHLPGQNIDVLSLSTLDTVVSNKKEIIAAVTQTIIGDYLHKYYRKLGPFTSISDTRHERYFWVHPYSMTLYWCAINPVAGVPAKSQIKALSILDVQSVPDNNPLPPGLYYKSIVIRSYEKTIKITCPTRKIHNIWFNSLRYLLDRTSDSWVNDDDLENQYEQDFSLDKKTEIERMQSLRTPSIKRSPSGLSTRGTLRSASLRSHRK</sequence>
<dbReference type="GO" id="GO:0032065">
    <property type="term" value="P:maintenance of protein location in cell cortex"/>
    <property type="evidence" value="ECO:0007669"/>
    <property type="project" value="InterPro"/>
</dbReference>
<dbReference type="GO" id="GO:0000226">
    <property type="term" value="P:microtubule cytoskeleton organization"/>
    <property type="evidence" value="ECO:0007669"/>
    <property type="project" value="TreeGrafter"/>
</dbReference>
<feature type="coiled-coil region" evidence="1">
    <location>
        <begin position="2448"/>
        <end position="2475"/>
    </location>
</feature>
<feature type="coiled-coil region" evidence="1">
    <location>
        <begin position="527"/>
        <end position="561"/>
    </location>
</feature>
<feature type="coiled-coil region" evidence="1">
    <location>
        <begin position="968"/>
        <end position="1009"/>
    </location>
</feature>
<feature type="coiled-coil region" evidence="1">
    <location>
        <begin position="887"/>
        <end position="942"/>
    </location>
</feature>
<feature type="compositionally biased region" description="Polar residues" evidence="2">
    <location>
        <begin position="15"/>
        <end position="28"/>
    </location>
</feature>
<feature type="coiled-coil region" evidence="1">
    <location>
        <begin position="1512"/>
        <end position="1546"/>
    </location>
</feature>
<dbReference type="InterPro" id="IPR001849">
    <property type="entry name" value="PH_domain"/>
</dbReference>
<name>A0A1V2LLL7_PICKU</name>
<organism evidence="4 5">
    <name type="scientific">Pichia kudriavzevii</name>
    <name type="common">Yeast</name>
    <name type="synonym">Issatchenkia orientalis</name>
    <dbReference type="NCBI Taxonomy" id="4909"/>
    <lineage>
        <taxon>Eukaryota</taxon>
        <taxon>Fungi</taxon>
        <taxon>Dikarya</taxon>
        <taxon>Ascomycota</taxon>
        <taxon>Saccharomycotina</taxon>
        <taxon>Pichiomycetes</taxon>
        <taxon>Pichiales</taxon>
        <taxon>Pichiaceae</taxon>
        <taxon>Pichia</taxon>
    </lineage>
</organism>
<dbReference type="GO" id="GO:0005543">
    <property type="term" value="F:phospholipid binding"/>
    <property type="evidence" value="ECO:0007669"/>
    <property type="project" value="InterPro"/>
</dbReference>
<feature type="region of interest" description="Disordered" evidence="2">
    <location>
        <begin position="361"/>
        <end position="394"/>
    </location>
</feature>
<feature type="compositionally biased region" description="Acidic residues" evidence="2">
    <location>
        <begin position="1"/>
        <end position="12"/>
    </location>
</feature>
<feature type="coiled-coil region" evidence="1">
    <location>
        <begin position="1228"/>
        <end position="1483"/>
    </location>
</feature>
<dbReference type="InterPro" id="IPR024774">
    <property type="entry name" value="PH_dom-Mcp5-type"/>
</dbReference>
<feature type="region of interest" description="Disordered" evidence="2">
    <location>
        <begin position="2937"/>
        <end position="2968"/>
    </location>
</feature>
<evidence type="ECO:0000256" key="1">
    <source>
        <dbReference type="SAM" id="Coils"/>
    </source>
</evidence>
<feature type="coiled-coil region" evidence="1">
    <location>
        <begin position="1733"/>
        <end position="2212"/>
    </location>
</feature>
<feature type="coiled-coil region" evidence="1">
    <location>
        <begin position="1589"/>
        <end position="1630"/>
    </location>
</feature>
<feature type="coiled-coil region" evidence="1">
    <location>
        <begin position="1035"/>
        <end position="1090"/>
    </location>
</feature>
<dbReference type="Proteomes" id="UP000189274">
    <property type="component" value="Unassembled WGS sequence"/>
</dbReference>
<reference evidence="5" key="1">
    <citation type="journal article" date="2017" name="Genome Announc.">
        <title>Genome sequences of Cyberlindnera fabianii 65, Pichia kudriavzevii 129, and Saccharomyces cerevisiae 131 isolated from fermented masau fruits in Zimbabwe.</title>
        <authorList>
            <person name="van Rijswijck I.M.H."/>
            <person name="Derks M.F.L."/>
            <person name="Abee T."/>
            <person name="de Ridder D."/>
            <person name="Smid E.J."/>
        </authorList>
    </citation>
    <scope>NUCLEOTIDE SEQUENCE [LARGE SCALE GENOMIC DNA]</scope>
    <source>
        <strain evidence="5">129</strain>
    </source>
</reference>
<dbReference type="GO" id="GO:0015631">
    <property type="term" value="F:tubulin binding"/>
    <property type="evidence" value="ECO:0007669"/>
    <property type="project" value="TreeGrafter"/>
</dbReference>
<dbReference type="Gene3D" id="1.20.5.1700">
    <property type="match status" value="1"/>
</dbReference>
<dbReference type="Gene3D" id="1.10.287.1490">
    <property type="match status" value="2"/>
</dbReference>
<feature type="region of interest" description="Disordered" evidence="2">
    <location>
        <begin position="1"/>
        <end position="33"/>
    </location>
</feature>
<dbReference type="GO" id="GO:0005739">
    <property type="term" value="C:mitochondrion"/>
    <property type="evidence" value="ECO:0007669"/>
    <property type="project" value="TreeGrafter"/>
</dbReference>
<feature type="compositionally biased region" description="Polar residues" evidence="2">
    <location>
        <begin position="2939"/>
        <end position="2968"/>
    </location>
</feature>
<accession>A0A1V2LLL7</accession>
<evidence type="ECO:0000313" key="5">
    <source>
        <dbReference type="Proteomes" id="UP000189274"/>
    </source>
</evidence>
<feature type="coiled-coil region" evidence="1">
    <location>
        <begin position="1660"/>
        <end position="1707"/>
    </location>
</feature>
<evidence type="ECO:0000259" key="3">
    <source>
        <dbReference type="SMART" id="SM00233"/>
    </source>
</evidence>
<feature type="region of interest" description="Disordered" evidence="2">
    <location>
        <begin position="323"/>
        <end position="349"/>
    </location>
</feature>
<dbReference type="VEuPathDB" id="FungiDB:C5L36_0C04740"/>
<gene>
    <name evidence="4" type="ORF">BOH78_2847</name>
</gene>